<comment type="cofactor">
    <cofactor evidence="4">
        <name>Mn(2+)</name>
        <dbReference type="ChEBI" id="CHEBI:29035"/>
    </cofactor>
    <text evidence="4">Binds 2 manganese ions per subunit.</text>
</comment>
<evidence type="ECO:0000256" key="1">
    <source>
        <dbReference type="ARBA" id="ARBA00009227"/>
    </source>
</evidence>
<sequence length="285" mass="31423">MTHVSQFLGEEADLGPEKRITILSAPLASSVSWLGGTERGPQAIIDASPALEVFDDELLLETVRLGIGTRPVPDFSALSTAEACRQIEQSVAGELAKGMFPVLLGGEHTVTVPAVQACLAQYPDLHVVQIDAHLDLRQEYEGNENSHACVMRRLDDLGIPFTQIGIRSFSKEEYELVRSRGLQPFFMSRIHAEQDWIEQVCREIKGPVYLTCDVDGLDPAIMPGTGTPEPDGLTWRQTIDLLRGIASNHRIVGMDFVEFSPHPGAEHAAFTVAKLIYRTLGYIFR</sequence>
<dbReference type="PIRSF" id="PIRSF036979">
    <property type="entry name" value="Arginase"/>
    <property type="match status" value="1"/>
</dbReference>
<dbReference type="PROSITE" id="PS51409">
    <property type="entry name" value="ARGINASE_2"/>
    <property type="match status" value="1"/>
</dbReference>
<reference evidence="5" key="1">
    <citation type="journal article" date="2022" name="bioRxiv">
        <title>Thiovibrio frasassiensisgen. nov., sp. nov., an autotrophic, elemental sulfur disproportionating bacterium isolated from sulfidic karst sediment, and proposal of Thiovibrionaceae fam. nov.</title>
        <authorList>
            <person name="Aronson H."/>
            <person name="Thomas C."/>
            <person name="Bhattacharyya M."/>
            <person name="Eckstein S."/>
            <person name="Jensen S."/>
            <person name="Barco R."/>
            <person name="Macalady J."/>
            <person name="Amend J."/>
        </authorList>
    </citation>
    <scope>NUCLEOTIDE SEQUENCE</scope>
    <source>
        <strain evidence="5">RS19-109</strain>
    </source>
</reference>
<evidence type="ECO:0000313" key="6">
    <source>
        <dbReference type="Proteomes" id="UP001154240"/>
    </source>
</evidence>
<evidence type="ECO:0000256" key="2">
    <source>
        <dbReference type="ARBA" id="ARBA00022723"/>
    </source>
</evidence>
<feature type="binding site" evidence="4">
    <location>
        <position position="215"/>
    </location>
    <ligand>
        <name>Mn(2+)</name>
        <dbReference type="ChEBI" id="CHEBI:29035"/>
        <label>1</label>
    </ligand>
</feature>
<evidence type="ECO:0000256" key="3">
    <source>
        <dbReference type="ARBA" id="ARBA00022801"/>
    </source>
</evidence>
<proteinExistence type="inferred from homology"/>
<dbReference type="InterPro" id="IPR005925">
    <property type="entry name" value="Agmatinase-rel"/>
</dbReference>
<dbReference type="Gene3D" id="3.40.800.10">
    <property type="entry name" value="Ureohydrolase domain"/>
    <property type="match status" value="1"/>
</dbReference>
<dbReference type="Pfam" id="PF00491">
    <property type="entry name" value="Arginase"/>
    <property type="match status" value="1"/>
</dbReference>
<dbReference type="EC" id="3.5.3.11" evidence="5"/>
<feature type="binding site" evidence="4">
    <location>
        <position position="131"/>
    </location>
    <ligand>
        <name>Mn(2+)</name>
        <dbReference type="ChEBI" id="CHEBI:29035"/>
        <label>1</label>
    </ligand>
</feature>
<protein>
    <submittedName>
        <fullName evidence="5">Agmatinase</fullName>
        <ecNumber evidence="5">3.5.3.11</ecNumber>
    </submittedName>
</protein>
<dbReference type="AlphaFoldDB" id="A0A9X4MHU9"/>
<dbReference type="PANTHER" id="PTHR11358">
    <property type="entry name" value="ARGINASE/AGMATINASE"/>
    <property type="match status" value="1"/>
</dbReference>
<dbReference type="PANTHER" id="PTHR11358:SF26">
    <property type="entry name" value="GUANIDINO ACID HYDROLASE, MITOCHONDRIAL"/>
    <property type="match status" value="1"/>
</dbReference>
<gene>
    <name evidence="5" type="primary">speB</name>
    <name evidence="5" type="ORF">OLX77_10710</name>
</gene>
<keyword evidence="2 4" id="KW-0479">Metal-binding</keyword>
<dbReference type="EMBL" id="JAPHEH010000001">
    <property type="protein sequence ID" value="MDG4476621.1"/>
    <property type="molecule type" value="Genomic_DNA"/>
</dbReference>
<evidence type="ECO:0000256" key="4">
    <source>
        <dbReference type="PIRSR" id="PIRSR036979-1"/>
    </source>
</evidence>
<accession>A0A9X4MHU9</accession>
<dbReference type="CDD" id="cd11593">
    <property type="entry name" value="Agmatinase-like_2"/>
    <property type="match status" value="1"/>
</dbReference>
<dbReference type="GO" id="GO:0008783">
    <property type="term" value="F:agmatinase activity"/>
    <property type="evidence" value="ECO:0007669"/>
    <property type="project" value="UniProtKB-EC"/>
</dbReference>
<keyword evidence="3 5" id="KW-0378">Hydrolase</keyword>
<feature type="binding site" evidence="4">
    <location>
        <position position="108"/>
    </location>
    <ligand>
        <name>Mn(2+)</name>
        <dbReference type="ChEBI" id="CHEBI:29035"/>
        <label>1</label>
    </ligand>
</feature>
<feature type="binding site" evidence="4">
    <location>
        <position position="135"/>
    </location>
    <ligand>
        <name>Mn(2+)</name>
        <dbReference type="ChEBI" id="CHEBI:29035"/>
        <label>1</label>
    </ligand>
</feature>
<organism evidence="5 6">
    <name type="scientific">Thiovibrio frasassiensis</name>
    <dbReference type="NCBI Taxonomy" id="2984131"/>
    <lineage>
        <taxon>Bacteria</taxon>
        <taxon>Pseudomonadati</taxon>
        <taxon>Thermodesulfobacteriota</taxon>
        <taxon>Desulfobulbia</taxon>
        <taxon>Desulfobulbales</taxon>
        <taxon>Thiovibrionaceae</taxon>
        <taxon>Thiovibrio</taxon>
    </lineage>
</organism>
<dbReference type="InterPro" id="IPR006035">
    <property type="entry name" value="Ureohydrolase"/>
</dbReference>
<comment type="similarity">
    <text evidence="1">Belongs to the arginase family. Agmatinase subfamily.</text>
</comment>
<keyword evidence="6" id="KW-1185">Reference proteome</keyword>
<dbReference type="RefSeq" id="WP_307633587.1">
    <property type="nucleotide sequence ID" value="NZ_JAPHEH010000001.1"/>
</dbReference>
<name>A0A9X4MHU9_9BACT</name>
<evidence type="ECO:0000313" key="5">
    <source>
        <dbReference type="EMBL" id="MDG4476621.1"/>
    </source>
</evidence>
<dbReference type="GO" id="GO:0033389">
    <property type="term" value="P:putrescine biosynthetic process from arginine, via agmatine"/>
    <property type="evidence" value="ECO:0007669"/>
    <property type="project" value="TreeGrafter"/>
</dbReference>
<dbReference type="Proteomes" id="UP001154240">
    <property type="component" value="Unassembled WGS sequence"/>
</dbReference>
<dbReference type="GO" id="GO:0046872">
    <property type="term" value="F:metal ion binding"/>
    <property type="evidence" value="ECO:0007669"/>
    <property type="project" value="UniProtKB-KW"/>
</dbReference>
<dbReference type="SUPFAM" id="SSF52768">
    <property type="entry name" value="Arginase/deacetylase"/>
    <property type="match status" value="1"/>
</dbReference>
<keyword evidence="4" id="KW-0464">Manganese</keyword>
<comment type="caution">
    <text evidence="5">The sequence shown here is derived from an EMBL/GenBank/DDBJ whole genome shotgun (WGS) entry which is preliminary data.</text>
</comment>
<reference evidence="5" key="2">
    <citation type="submission" date="2022-10" db="EMBL/GenBank/DDBJ databases">
        <authorList>
            <person name="Aronson H.S."/>
        </authorList>
    </citation>
    <scope>NUCLEOTIDE SEQUENCE</scope>
    <source>
        <strain evidence="5">RS19-109</strain>
    </source>
</reference>
<dbReference type="NCBIfam" id="TIGR01230">
    <property type="entry name" value="agmatinase"/>
    <property type="match status" value="1"/>
</dbReference>
<feature type="binding site" evidence="4">
    <location>
        <position position="133"/>
    </location>
    <ligand>
        <name>Mn(2+)</name>
        <dbReference type="ChEBI" id="CHEBI:29035"/>
        <label>1</label>
    </ligand>
</feature>
<feature type="binding site" evidence="4">
    <location>
        <position position="213"/>
    </location>
    <ligand>
        <name>Mn(2+)</name>
        <dbReference type="ChEBI" id="CHEBI:29035"/>
        <label>1</label>
    </ligand>
</feature>
<dbReference type="InterPro" id="IPR023696">
    <property type="entry name" value="Ureohydrolase_dom_sf"/>
</dbReference>